<evidence type="ECO:0000313" key="3">
    <source>
        <dbReference type="Proteomes" id="UP000293637"/>
    </source>
</evidence>
<dbReference type="Proteomes" id="UP000293637">
    <property type="component" value="Unassembled WGS sequence"/>
</dbReference>
<name>A0A292DHB1_STALU</name>
<keyword evidence="4" id="KW-1185">Reference proteome</keyword>
<accession>A0A292DHB1</accession>
<organism evidence="2 3">
    <name type="scientific">Staphylococcus lugdunensis</name>
    <dbReference type="NCBI Taxonomy" id="28035"/>
    <lineage>
        <taxon>Bacteria</taxon>
        <taxon>Bacillati</taxon>
        <taxon>Bacillota</taxon>
        <taxon>Bacilli</taxon>
        <taxon>Bacillales</taxon>
        <taxon>Staphylococcaceae</taxon>
        <taxon>Staphylococcus</taxon>
    </lineage>
</organism>
<dbReference type="AlphaFoldDB" id="A0A292DHB1"/>
<gene>
    <name evidence="2" type="ORF">EQ812_05155</name>
    <name evidence="1" type="ORF">FO454_06115</name>
</gene>
<evidence type="ECO:0000313" key="1">
    <source>
        <dbReference type="EMBL" id="QEX38501.1"/>
    </source>
</evidence>
<dbReference type="EMBL" id="SCHB01000003">
    <property type="protein sequence ID" value="TBW72369.1"/>
    <property type="molecule type" value="Genomic_DNA"/>
</dbReference>
<dbReference type="RefSeq" id="WP_002445374.1">
    <property type="nucleotide sequence ID" value="NZ_CBCRWH010000002.1"/>
</dbReference>
<reference evidence="1 4" key="2">
    <citation type="submission" date="2019-07" db="EMBL/GenBank/DDBJ databases">
        <title>Comparative genome analysis of staphylococcus lugdunensis shows clonal complex-dependent diversity of the putative virulence factor, ess/type vii locus.</title>
        <authorList>
            <person name="Lebeurre J."/>
            <person name="Dahyot S."/>
            <person name="Diene S."/>
            <person name="Paulay A."/>
            <person name="Aubourg M."/>
            <person name="Argemi X."/>
            <person name="Giard J.-C."/>
            <person name="Tournier I."/>
            <person name="Francois P."/>
            <person name="Pestel-Caron M."/>
        </authorList>
    </citation>
    <scope>NUCLEOTIDE SEQUENCE [LARGE SCALE GENOMIC DNA]</scope>
    <source>
        <strain evidence="1 4">SL13</strain>
    </source>
</reference>
<evidence type="ECO:0000313" key="4">
    <source>
        <dbReference type="Proteomes" id="UP000325462"/>
    </source>
</evidence>
<dbReference type="EMBL" id="CP041722">
    <property type="protein sequence ID" value="QEX38501.1"/>
    <property type="molecule type" value="Genomic_DNA"/>
</dbReference>
<protein>
    <submittedName>
        <fullName evidence="2">Pathogenicity island protein</fullName>
    </submittedName>
</protein>
<proteinExistence type="predicted"/>
<reference evidence="2 3" key="1">
    <citation type="journal article" date="2019" name="Sci. Transl. Med.">
        <title>Quorum sensing between bacterial species on the skin protects against epidermal injury in atopic dermatitis.</title>
        <authorList>
            <person name="Williams M.R."/>
        </authorList>
    </citation>
    <scope>NUCLEOTIDE SEQUENCE [LARGE SCALE GENOMIC DNA]</scope>
    <source>
        <strain evidence="2 3">E7</strain>
    </source>
</reference>
<dbReference type="GeneID" id="58091691"/>
<evidence type="ECO:0000313" key="2">
    <source>
        <dbReference type="EMBL" id="TBW72369.1"/>
    </source>
</evidence>
<sequence length="114" mass="13663">MQKLVEKEKTYNLPDEHRQVLNVIRNTSKKYITKTKILNQLGYEYNSSNERWLRKVINSLVYDYAYPIGCSYKRNERGYYIITTEQEKQQAMISIKKLADGSMKRYEALKRIEV</sequence>
<dbReference type="Proteomes" id="UP000325462">
    <property type="component" value="Chromosome"/>
</dbReference>